<sequence length="201" mass="21832">MKIGVVGAGAVGAYYGARLARAGSEVVFLLRSDWEAVLRRGIWIEERGKESFHLYPVRGFRRTEEMGPCDLIIVALKTTAREALRELLPPLLKTGTILLALQNGLGNEEWMAEAFPGYRILGGIVFGCLTRIAPGRVENTGFGKIELGAHEGGSEALLREIALLFERAGVPCTVVENLEAARWRKLAWNIPFNGVSVAAGG</sequence>
<dbReference type="NCBIfam" id="TIGR00745">
    <property type="entry name" value="apbA_panE"/>
    <property type="match status" value="1"/>
</dbReference>
<dbReference type="InterPro" id="IPR051402">
    <property type="entry name" value="KPR-Related"/>
</dbReference>
<dbReference type="EMBL" id="CABFUZ020000168">
    <property type="protein sequence ID" value="VVM07467.1"/>
    <property type="molecule type" value="Genomic_DNA"/>
</dbReference>
<name>A0A5E6MGX1_9BACT</name>
<protein>
    <recommendedName>
        <fullName evidence="1">2-dehydropantoate 2-reductase</fullName>
        <ecNumber evidence="1">1.1.1.169</ecNumber>
    </recommendedName>
    <alternativeName>
        <fullName evidence="1">Ketopantoate reductase</fullName>
    </alternativeName>
</protein>
<comment type="pathway">
    <text evidence="1">Cofactor biosynthesis; (R)-pantothenate biosynthesis; (R)-pantoate from 3-methyl-2-oxobutanoate: step 2/2.</text>
</comment>
<comment type="similarity">
    <text evidence="1">Belongs to the ketopantoate reductase family.</text>
</comment>
<dbReference type="EC" id="1.1.1.169" evidence="1"/>
<dbReference type="Proteomes" id="UP000381693">
    <property type="component" value="Unassembled WGS sequence"/>
</dbReference>
<evidence type="ECO:0000313" key="4">
    <source>
        <dbReference type="Proteomes" id="UP000381693"/>
    </source>
</evidence>
<accession>A0A5E6MGX1</accession>
<evidence type="ECO:0000259" key="2">
    <source>
        <dbReference type="Pfam" id="PF02558"/>
    </source>
</evidence>
<dbReference type="Pfam" id="PF02558">
    <property type="entry name" value="ApbA"/>
    <property type="match status" value="1"/>
</dbReference>
<comment type="caution">
    <text evidence="3">The sequence shown here is derived from an EMBL/GenBank/DDBJ whole genome shotgun (WGS) entry which is preliminary data.</text>
</comment>
<dbReference type="SUPFAM" id="SSF51735">
    <property type="entry name" value="NAD(P)-binding Rossmann-fold domains"/>
    <property type="match status" value="1"/>
</dbReference>
<dbReference type="UniPathway" id="UPA00028">
    <property type="reaction ID" value="UER00004"/>
</dbReference>
<organism evidence="3 4">
    <name type="scientific">Methylacidimicrobium cyclopophantes</name>
    <dbReference type="NCBI Taxonomy" id="1041766"/>
    <lineage>
        <taxon>Bacteria</taxon>
        <taxon>Pseudomonadati</taxon>
        <taxon>Verrucomicrobiota</taxon>
        <taxon>Methylacidimicrobium</taxon>
    </lineage>
</organism>
<comment type="catalytic activity">
    <reaction evidence="1">
        <text>(R)-pantoate + NADP(+) = 2-dehydropantoate + NADPH + H(+)</text>
        <dbReference type="Rhea" id="RHEA:16233"/>
        <dbReference type="ChEBI" id="CHEBI:11561"/>
        <dbReference type="ChEBI" id="CHEBI:15378"/>
        <dbReference type="ChEBI" id="CHEBI:15980"/>
        <dbReference type="ChEBI" id="CHEBI:57783"/>
        <dbReference type="ChEBI" id="CHEBI:58349"/>
        <dbReference type="EC" id="1.1.1.169"/>
    </reaction>
</comment>
<dbReference type="Gene3D" id="3.40.50.720">
    <property type="entry name" value="NAD(P)-binding Rossmann-like Domain"/>
    <property type="match status" value="1"/>
</dbReference>
<dbReference type="GO" id="GO:0005737">
    <property type="term" value="C:cytoplasm"/>
    <property type="evidence" value="ECO:0007669"/>
    <property type="project" value="TreeGrafter"/>
</dbReference>
<dbReference type="GO" id="GO:0008677">
    <property type="term" value="F:2-dehydropantoate 2-reductase activity"/>
    <property type="evidence" value="ECO:0007669"/>
    <property type="project" value="UniProtKB-EC"/>
</dbReference>
<evidence type="ECO:0000256" key="1">
    <source>
        <dbReference type="RuleBase" id="RU362068"/>
    </source>
</evidence>
<feature type="domain" description="Ketopantoate reductase N-terminal" evidence="2">
    <location>
        <begin position="3"/>
        <end position="151"/>
    </location>
</feature>
<keyword evidence="1" id="KW-0566">Pantothenate biosynthesis</keyword>
<gene>
    <name evidence="3" type="primary">panE/apbA</name>
    <name evidence="3" type="ORF">MAMC_01630</name>
</gene>
<reference evidence="3" key="1">
    <citation type="submission" date="2019-09" db="EMBL/GenBank/DDBJ databases">
        <authorList>
            <person name="Cremers G."/>
        </authorList>
    </citation>
    <scope>NUCLEOTIDE SEQUENCE [LARGE SCALE GENOMIC DNA]</scope>
    <source>
        <strain evidence="3">3B</strain>
    </source>
</reference>
<dbReference type="InterPro" id="IPR036291">
    <property type="entry name" value="NAD(P)-bd_dom_sf"/>
</dbReference>
<dbReference type="InterPro" id="IPR003710">
    <property type="entry name" value="ApbA"/>
</dbReference>
<dbReference type="PANTHER" id="PTHR21708:SF26">
    <property type="entry name" value="2-DEHYDROPANTOATE 2-REDUCTASE"/>
    <property type="match status" value="1"/>
</dbReference>
<dbReference type="GO" id="GO:0015940">
    <property type="term" value="P:pantothenate biosynthetic process"/>
    <property type="evidence" value="ECO:0007669"/>
    <property type="project" value="UniProtKB-UniPathway"/>
</dbReference>
<keyword evidence="4" id="KW-1185">Reference proteome</keyword>
<feature type="non-terminal residue" evidence="3">
    <location>
        <position position="201"/>
    </location>
</feature>
<dbReference type="InterPro" id="IPR013332">
    <property type="entry name" value="KPR_N"/>
</dbReference>
<evidence type="ECO:0000313" key="3">
    <source>
        <dbReference type="EMBL" id="VVM07467.1"/>
    </source>
</evidence>
<keyword evidence="1" id="KW-0521">NADP</keyword>
<keyword evidence="1 3" id="KW-0560">Oxidoreductase</keyword>
<comment type="function">
    <text evidence="1">Catalyzes the NADPH-dependent reduction of ketopantoate into pantoic acid.</text>
</comment>
<dbReference type="PANTHER" id="PTHR21708">
    <property type="entry name" value="PROBABLE 2-DEHYDROPANTOATE 2-REDUCTASE"/>
    <property type="match status" value="1"/>
</dbReference>
<dbReference type="AlphaFoldDB" id="A0A5E6MGX1"/>
<proteinExistence type="inferred from homology"/>